<evidence type="ECO:0000256" key="1">
    <source>
        <dbReference type="ARBA" id="ARBA00004114"/>
    </source>
</evidence>
<keyword evidence="6 12" id="KW-0175">Coiled coil</keyword>
<feature type="region of interest" description="Disordered" evidence="13">
    <location>
        <begin position="720"/>
        <end position="859"/>
    </location>
</feature>
<evidence type="ECO:0000313" key="14">
    <source>
        <dbReference type="Proteomes" id="UP000504632"/>
    </source>
</evidence>
<dbReference type="GO" id="GO:0005814">
    <property type="term" value="C:centriole"/>
    <property type="evidence" value="ECO:0007669"/>
    <property type="project" value="UniProtKB-SubCell"/>
</dbReference>
<dbReference type="GO" id="GO:0005929">
    <property type="term" value="C:cilium"/>
    <property type="evidence" value="ECO:0007669"/>
    <property type="project" value="TreeGrafter"/>
</dbReference>
<organism evidence="14 15">
    <name type="scientific">Chanos chanos</name>
    <name type="common">Milkfish</name>
    <name type="synonym">Mugil chanos</name>
    <dbReference type="NCBI Taxonomy" id="29144"/>
    <lineage>
        <taxon>Eukaryota</taxon>
        <taxon>Metazoa</taxon>
        <taxon>Chordata</taxon>
        <taxon>Craniata</taxon>
        <taxon>Vertebrata</taxon>
        <taxon>Euteleostomi</taxon>
        <taxon>Actinopterygii</taxon>
        <taxon>Neopterygii</taxon>
        <taxon>Teleostei</taxon>
        <taxon>Ostariophysi</taxon>
        <taxon>Gonorynchiformes</taxon>
        <taxon>Chanidae</taxon>
        <taxon>Chanos</taxon>
    </lineage>
</organism>
<feature type="region of interest" description="Disordered" evidence="13">
    <location>
        <begin position="334"/>
        <end position="400"/>
    </location>
</feature>
<keyword evidence="7" id="KW-0969">Cilium</keyword>
<feature type="region of interest" description="Disordered" evidence="13">
    <location>
        <begin position="208"/>
        <end position="270"/>
    </location>
</feature>
<feature type="compositionally biased region" description="Acidic residues" evidence="13">
    <location>
        <begin position="736"/>
        <end position="750"/>
    </location>
</feature>
<dbReference type="PANTHER" id="PTHR21501:SF3">
    <property type="entry name" value="PROTEIN FAM161A"/>
    <property type="match status" value="1"/>
</dbReference>
<evidence type="ECO:0000256" key="11">
    <source>
        <dbReference type="ARBA" id="ARBA00039949"/>
    </source>
</evidence>
<keyword evidence="9" id="KW-0966">Cell projection</keyword>
<evidence type="ECO:0000256" key="2">
    <source>
        <dbReference type="ARBA" id="ARBA00004120"/>
    </source>
</evidence>
<dbReference type="InterPro" id="IPR019579">
    <property type="entry name" value="FAM161A/B"/>
</dbReference>
<keyword evidence="4" id="KW-0963">Cytoplasm</keyword>
<feature type="compositionally biased region" description="Basic residues" evidence="13">
    <location>
        <begin position="236"/>
        <end position="248"/>
    </location>
</feature>
<feature type="compositionally biased region" description="Low complexity" evidence="13">
    <location>
        <begin position="533"/>
        <end position="553"/>
    </location>
</feature>
<keyword evidence="14" id="KW-1185">Reference proteome</keyword>
<feature type="compositionally biased region" description="Polar residues" evidence="13">
    <location>
        <begin position="841"/>
        <end position="851"/>
    </location>
</feature>
<feature type="coiled-coil region" evidence="12">
    <location>
        <begin position="567"/>
        <end position="601"/>
    </location>
</feature>
<feature type="compositionally biased region" description="Basic and acidic residues" evidence="13">
    <location>
        <begin position="720"/>
        <end position="733"/>
    </location>
</feature>
<protein>
    <recommendedName>
        <fullName evidence="11">Protein FAM161A</fullName>
    </recommendedName>
</protein>
<dbReference type="InParanoid" id="A0A6J2VRW1"/>
<reference evidence="15" key="1">
    <citation type="submission" date="2025-08" db="UniProtKB">
        <authorList>
            <consortium name="RefSeq"/>
        </authorList>
    </citation>
    <scope>IDENTIFICATION</scope>
</reference>
<evidence type="ECO:0000256" key="3">
    <source>
        <dbReference type="ARBA" id="ARBA00006663"/>
    </source>
</evidence>
<proteinExistence type="inferred from homology"/>
<feature type="compositionally biased region" description="Basic and acidic residues" evidence="13">
    <location>
        <begin position="751"/>
        <end position="761"/>
    </location>
</feature>
<name>A0A6J2VRW1_CHACN</name>
<keyword evidence="8" id="KW-0206">Cytoskeleton</keyword>
<keyword evidence="5" id="KW-0970">Cilium biogenesis/degradation</keyword>
<evidence type="ECO:0000256" key="4">
    <source>
        <dbReference type="ARBA" id="ARBA00022490"/>
    </source>
</evidence>
<evidence type="ECO:0000256" key="12">
    <source>
        <dbReference type="SAM" id="Coils"/>
    </source>
</evidence>
<feature type="compositionally biased region" description="Basic and acidic residues" evidence="13">
    <location>
        <begin position="358"/>
        <end position="373"/>
    </location>
</feature>
<dbReference type="RefSeq" id="XP_030634797.1">
    <property type="nucleotide sequence ID" value="XM_030778937.1"/>
</dbReference>
<gene>
    <name evidence="15" type="primary">fam161a</name>
</gene>
<accession>A0A6J2VRW1</accession>
<feature type="region of interest" description="Disordered" evidence="13">
    <location>
        <begin position="528"/>
        <end position="553"/>
    </location>
</feature>
<evidence type="ECO:0000313" key="15">
    <source>
        <dbReference type="RefSeq" id="XP_030634797.1"/>
    </source>
</evidence>
<dbReference type="GO" id="GO:0044782">
    <property type="term" value="P:cilium organization"/>
    <property type="evidence" value="ECO:0007669"/>
    <property type="project" value="TreeGrafter"/>
</dbReference>
<dbReference type="OrthoDB" id="2150121at2759"/>
<dbReference type="AlphaFoldDB" id="A0A6J2VRW1"/>
<dbReference type="PANTHER" id="PTHR21501">
    <property type="entry name" value="PROTEIN FAM-161"/>
    <property type="match status" value="1"/>
</dbReference>
<evidence type="ECO:0000256" key="6">
    <source>
        <dbReference type="ARBA" id="ARBA00023054"/>
    </source>
</evidence>
<dbReference type="GeneID" id="115815966"/>
<comment type="similarity">
    <text evidence="3">Belongs to the FAM161 family.</text>
</comment>
<dbReference type="CTD" id="84140"/>
<feature type="compositionally biased region" description="Basic and acidic residues" evidence="13">
    <location>
        <begin position="768"/>
        <end position="804"/>
    </location>
</feature>
<evidence type="ECO:0000256" key="8">
    <source>
        <dbReference type="ARBA" id="ARBA00023212"/>
    </source>
</evidence>
<evidence type="ECO:0000256" key="5">
    <source>
        <dbReference type="ARBA" id="ARBA00022794"/>
    </source>
</evidence>
<sequence length="859" mass="99578">MEKSHRANVIVTSCLKTPVDPHTKVPMALYERERSLPYAGEHLDNKDYEKEMEYDSGSDVGVGDSPGKGASPLLIKDYRVTGDHIDLREFYFSNEEYYRKLEQLKRAHLRTMAELELMYRKKLQLKSTVPVDSTERANRLQWGRTSPRLVGSLKKSFSAYELRRGPGLSDESDDECHTEDVSGDGFIEKGLLLSPKEHIKNMWQGFSVDKLSPRQRQRSSSSLHSRSSNRQGAVRPKGKGKGHRSRKLRAAEEENEGQAGLRPRTTVPKPFRMMLREAERKRKGVKTRAEIEQENAELRQQLEELMECQRKFRATPMPAHARLPLYEELREREEERRRLQRQNEQQRLHSSQRPFSFLERERLKKEQKEEQLREQMLQLSKEEEERRRRPFKAKPVPRAVREAATGELQKEEELYRAIKMQMRAKELLHGASMPPSMLARRLSERRAQKEDQEREEKDDGASHRPKINAEVPDFDASYRRYRKQLESHRDVRPATVCEPFKLRTANIASHRERIMADIEADRLSPRASRWPFSTPAATSSPRTPSSSLCSSLSGSQEYLPAKITDAARKRQEAVRKVLEQRKRAEEDEERWRERQKQREQQLQRVITKRAQANDPHLPLAQTCQSKLKQFRKQDKQRRREYREEMREIQERVKSRPLLLEQVAQLNAKQAAEKRYADTLHECGLTEAFVSGKAPKSQSQSPQSPNRALTSSLTFIKLSEDDKDSSLADARDINEPFSDDYPDDYEEYDQDTEARETEKEDKDQSDEKEDGRNSESDHSEHEKAEDDCRSRDADSYSDEDHRGNDSDEESDIINRGGSSHSNRSSRSSHSRHSNKSLDANEGGQNSVGSLSDSKSEGEPS</sequence>
<evidence type="ECO:0000256" key="13">
    <source>
        <dbReference type="SAM" id="MobiDB-lite"/>
    </source>
</evidence>
<feature type="compositionally biased region" description="Basic and acidic residues" evidence="13">
    <location>
        <begin position="442"/>
        <end position="462"/>
    </location>
</feature>
<feature type="compositionally biased region" description="Low complexity" evidence="13">
    <location>
        <begin position="813"/>
        <end position="824"/>
    </location>
</feature>
<comment type="function">
    <text evidence="10">Involved in ciliogenesis.</text>
</comment>
<comment type="subcellular location">
    <subcellularLocation>
        <location evidence="2">Cytoplasm</location>
        <location evidence="2">Cytoskeleton</location>
        <location evidence="2">Cilium basal body</location>
    </subcellularLocation>
    <subcellularLocation>
        <location evidence="1">Cytoplasm</location>
        <location evidence="1">Cytoskeleton</location>
        <location evidence="1">Microtubule organizing center</location>
        <location evidence="1">Centrosome</location>
        <location evidence="1">Centriole</location>
    </subcellularLocation>
</comment>
<evidence type="ECO:0000256" key="10">
    <source>
        <dbReference type="ARBA" id="ARBA00037165"/>
    </source>
</evidence>
<dbReference type="Pfam" id="PF10595">
    <property type="entry name" value="FAM161A_B"/>
    <property type="match status" value="1"/>
</dbReference>
<evidence type="ECO:0000256" key="7">
    <source>
        <dbReference type="ARBA" id="ARBA00023069"/>
    </source>
</evidence>
<feature type="compositionally biased region" description="Low complexity" evidence="13">
    <location>
        <begin position="218"/>
        <end position="231"/>
    </location>
</feature>
<evidence type="ECO:0000256" key="9">
    <source>
        <dbReference type="ARBA" id="ARBA00023273"/>
    </source>
</evidence>
<dbReference type="Proteomes" id="UP000504632">
    <property type="component" value="Chromosome 7"/>
</dbReference>
<feature type="region of interest" description="Disordered" evidence="13">
    <location>
        <begin position="442"/>
        <end position="468"/>
    </location>
</feature>
<dbReference type="InterPro" id="IPR051655">
    <property type="entry name" value="FAM161"/>
</dbReference>